<dbReference type="InterPro" id="IPR011598">
    <property type="entry name" value="bHLH_dom"/>
</dbReference>
<feature type="region of interest" description="Disordered" evidence="1">
    <location>
        <begin position="146"/>
        <end position="239"/>
    </location>
</feature>
<reference evidence="3" key="2">
    <citation type="submission" date="2023-05" db="EMBL/GenBank/DDBJ databases">
        <authorList>
            <consortium name="Lawrence Berkeley National Laboratory"/>
            <person name="Steindorff A."/>
            <person name="Hensen N."/>
            <person name="Bonometti L."/>
            <person name="Westerberg I."/>
            <person name="Brannstrom I.O."/>
            <person name="Guillou S."/>
            <person name="Cros-Aarteil S."/>
            <person name="Calhoun S."/>
            <person name="Haridas S."/>
            <person name="Kuo A."/>
            <person name="Mondo S."/>
            <person name="Pangilinan J."/>
            <person name="Riley R."/>
            <person name="Labutti K."/>
            <person name="Andreopoulos B."/>
            <person name="Lipzen A."/>
            <person name="Chen C."/>
            <person name="Yanf M."/>
            <person name="Daum C."/>
            <person name="Ng V."/>
            <person name="Clum A."/>
            <person name="Ohm R."/>
            <person name="Martin F."/>
            <person name="Silar P."/>
            <person name="Natvig D."/>
            <person name="Lalanne C."/>
            <person name="Gautier V."/>
            <person name="Ament-Velasquez S.L."/>
            <person name="Kruys A."/>
            <person name="Hutchinson M.I."/>
            <person name="Powell A.J."/>
            <person name="Barry K."/>
            <person name="Miller A.N."/>
            <person name="Grigoriev I.V."/>
            <person name="Debuchy R."/>
            <person name="Gladieux P."/>
            <person name="Thoren M.H."/>
            <person name="Johannesson H."/>
        </authorList>
    </citation>
    <scope>NUCLEOTIDE SEQUENCE</scope>
    <source>
        <strain evidence="3">CBS 103.79</strain>
    </source>
</reference>
<dbReference type="EMBL" id="MU855329">
    <property type="protein sequence ID" value="KAK3906336.1"/>
    <property type="molecule type" value="Genomic_DNA"/>
</dbReference>
<feature type="domain" description="BHLH" evidence="2">
    <location>
        <begin position="233"/>
        <end position="326"/>
    </location>
</feature>
<evidence type="ECO:0000256" key="1">
    <source>
        <dbReference type="SAM" id="MobiDB-lite"/>
    </source>
</evidence>
<keyword evidence="4" id="KW-1185">Reference proteome</keyword>
<dbReference type="SMART" id="SM00353">
    <property type="entry name" value="HLH"/>
    <property type="match status" value="1"/>
</dbReference>
<dbReference type="PROSITE" id="PS50888">
    <property type="entry name" value="BHLH"/>
    <property type="match status" value="1"/>
</dbReference>
<dbReference type="Pfam" id="PF00010">
    <property type="entry name" value="HLH"/>
    <property type="match status" value="1"/>
</dbReference>
<feature type="compositionally biased region" description="Low complexity" evidence="1">
    <location>
        <begin position="180"/>
        <end position="204"/>
    </location>
</feature>
<feature type="compositionally biased region" description="Acidic residues" evidence="1">
    <location>
        <begin position="364"/>
        <end position="375"/>
    </location>
</feature>
<dbReference type="SUPFAM" id="SSF47459">
    <property type="entry name" value="HLH, helix-loop-helix DNA-binding domain"/>
    <property type="match status" value="1"/>
</dbReference>
<dbReference type="PANTHER" id="PTHR47336">
    <property type="entry name" value="TRANSCRIPTION FACTOR HMS1-RELATED"/>
    <property type="match status" value="1"/>
</dbReference>
<dbReference type="Gene3D" id="4.10.280.10">
    <property type="entry name" value="Helix-loop-helix DNA-binding domain"/>
    <property type="match status" value="1"/>
</dbReference>
<accession>A0AAN6RY06</accession>
<evidence type="ECO:0000313" key="3">
    <source>
        <dbReference type="EMBL" id="KAK3906336.1"/>
    </source>
</evidence>
<gene>
    <name evidence="3" type="ORF">C8A05DRAFT_40833</name>
</gene>
<dbReference type="InterPro" id="IPR036638">
    <property type="entry name" value="HLH_DNA-bd_sf"/>
</dbReference>
<evidence type="ECO:0000259" key="2">
    <source>
        <dbReference type="PROSITE" id="PS50888"/>
    </source>
</evidence>
<feature type="compositionally biased region" description="Low complexity" evidence="1">
    <location>
        <begin position="14"/>
        <end position="29"/>
    </location>
</feature>
<dbReference type="AlphaFoldDB" id="A0AAN6RY06"/>
<reference evidence="3" key="1">
    <citation type="journal article" date="2023" name="Mol. Phylogenet. Evol.">
        <title>Genome-scale phylogeny and comparative genomics of the fungal order Sordariales.</title>
        <authorList>
            <person name="Hensen N."/>
            <person name="Bonometti L."/>
            <person name="Westerberg I."/>
            <person name="Brannstrom I.O."/>
            <person name="Guillou S."/>
            <person name="Cros-Aarteil S."/>
            <person name="Calhoun S."/>
            <person name="Haridas S."/>
            <person name="Kuo A."/>
            <person name="Mondo S."/>
            <person name="Pangilinan J."/>
            <person name="Riley R."/>
            <person name="LaButti K."/>
            <person name="Andreopoulos B."/>
            <person name="Lipzen A."/>
            <person name="Chen C."/>
            <person name="Yan M."/>
            <person name="Daum C."/>
            <person name="Ng V."/>
            <person name="Clum A."/>
            <person name="Steindorff A."/>
            <person name="Ohm R.A."/>
            <person name="Martin F."/>
            <person name="Silar P."/>
            <person name="Natvig D.O."/>
            <person name="Lalanne C."/>
            <person name="Gautier V."/>
            <person name="Ament-Velasquez S.L."/>
            <person name="Kruys A."/>
            <person name="Hutchinson M.I."/>
            <person name="Powell A.J."/>
            <person name="Barry K."/>
            <person name="Miller A.N."/>
            <person name="Grigoriev I.V."/>
            <person name="Debuchy R."/>
            <person name="Gladieux P."/>
            <person name="Hiltunen Thoren M."/>
            <person name="Johannesson H."/>
        </authorList>
    </citation>
    <scope>NUCLEOTIDE SEQUENCE</scope>
    <source>
        <strain evidence="3">CBS 103.79</strain>
    </source>
</reference>
<dbReference type="GO" id="GO:0046983">
    <property type="term" value="F:protein dimerization activity"/>
    <property type="evidence" value="ECO:0007669"/>
    <property type="project" value="InterPro"/>
</dbReference>
<dbReference type="InterPro" id="IPR052099">
    <property type="entry name" value="Regulatory_TF_Diverse"/>
</dbReference>
<feature type="compositionally biased region" description="Basic and acidic residues" evidence="1">
    <location>
        <begin position="224"/>
        <end position="233"/>
    </location>
</feature>
<proteinExistence type="predicted"/>
<protein>
    <submittedName>
        <fullName evidence="3">Allergen Fus c 3</fullName>
    </submittedName>
</protein>
<feature type="region of interest" description="Disordered" evidence="1">
    <location>
        <begin position="349"/>
        <end position="375"/>
    </location>
</feature>
<feature type="region of interest" description="Disordered" evidence="1">
    <location>
        <begin position="1"/>
        <end position="39"/>
    </location>
</feature>
<dbReference type="Proteomes" id="UP001303889">
    <property type="component" value="Unassembled WGS sequence"/>
</dbReference>
<name>A0AAN6RY06_9PEZI</name>
<comment type="caution">
    <text evidence="3">The sequence shown here is derived from an EMBL/GenBank/DDBJ whole genome shotgun (WGS) entry which is preliminary data.</text>
</comment>
<evidence type="ECO:0000313" key="4">
    <source>
        <dbReference type="Proteomes" id="UP001303889"/>
    </source>
</evidence>
<feature type="region of interest" description="Disordered" evidence="1">
    <location>
        <begin position="263"/>
        <end position="300"/>
    </location>
</feature>
<organism evidence="3 4">
    <name type="scientific">Staphylotrichum tortipilum</name>
    <dbReference type="NCBI Taxonomy" id="2831512"/>
    <lineage>
        <taxon>Eukaryota</taxon>
        <taxon>Fungi</taxon>
        <taxon>Dikarya</taxon>
        <taxon>Ascomycota</taxon>
        <taxon>Pezizomycotina</taxon>
        <taxon>Sordariomycetes</taxon>
        <taxon>Sordariomycetidae</taxon>
        <taxon>Sordariales</taxon>
        <taxon>Chaetomiaceae</taxon>
        <taxon>Staphylotrichum</taxon>
    </lineage>
</organism>
<dbReference type="PANTHER" id="PTHR47336:SF2">
    <property type="entry name" value="TRANSCRIPTION FACTOR HMS1-RELATED"/>
    <property type="match status" value="1"/>
</dbReference>
<sequence length="375" mass="39716">MPVQVGFSYPPDTFPASSQPSFSTSAASAYPGLQPSATPVDPLVANWQPGLYSYATNNSRAYSSQQSTPGSCVAGFVSHSPALQHAPQSGFDGYSWTHPGDGNVTLGANLASASLPSPAIQNFETLSVTQGGAFSDSDPAMYGEAEVEDWEQQQQHQINQGGAIEPESPRNKRAKKSSHQRSSSSLSNPANNSASKAGANTGASMSNSKGKHRSASASKNPPYRPDESPEGRRSRNSHNLVEKQYRNRLNMQFENLMNTLPEAIRSPTGAGGGFGAGANTSGGDSDGQGQWGSSGSPAHLGAFEAGERRLSKAQVLDYSARYIRSLESDNEKLTADKDSLTAEKQALMEALQKVREKRGRREEGEGEEGEEGEGG</sequence>